<evidence type="ECO:0000256" key="11">
    <source>
        <dbReference type="HAMAP-Rule" id="MF_00208"/>
    </source>
</evidence>
<keyword evidence="3 11" id="KW-0436">Ligase</keyword>
<comment type="pathway">
    <text evidence="11 12">Cell wall biogenesis; peptidoglycan biosynthesis.</text>
</comment>
<dbReference type="GO" id="GO:0009252">
    <property type="term" value="P:peptidoglycan biosynthetic process"/>
    <property type="evidence" value="ECO:0007669"/>
    <property type="project" value="UniProtKB-UniRule"/>
</dbReference>
<feature type="binding site" evidence="11">
    <location>
        <position position="231"/>
    </location>
    <ligand>
        <name>UDP-N-acetyl-alpha-D-muramoyl-L-alanyl-D-glutamate</name>
        <dbReference type="ChEBI" id="CHEBI:83900"/>
    </ligand>
</feature>
<gene>
    <name evidence="11" type="primary">murE</name>
    <name evidence="16" type="ORF">E4U03_02330</name>
</gene>
<dbReference type="Gene3D" id="3.40.1390.10">
    <property type="entry name" value="MurE/MurF, N-terminal domain"/>
    <property type="match status" value="1"/>
</dbReference>
<keyword evidence="6 11" id="KW-0067">ATP-binding</keyword>
<dbReference type="GO" id="GO:0005737">
    <property type="term" value="C:cytoplasm"/>
    <property type="evidence" value="ECO:0007669"/>
    <property type="project" value="UniProtKB-SubCell"/>
</dbReference>
<keyword evidence="10 11" id="KW-0961">Cell wall biogenesis/degradation</keyword>
<dbReference type="SUPFAM" id="SSF53623">
    <property type="entry name" value="MurD-like peptide ligases, catalytic domain"/>
    <property type="match status" value="1"/>
</dbReference>
<comment type="subcellular location">
    <subcellularLocation>
        <location evidence="11 12">Cytoplasm</location>
    </subcellularLocation>
</comment>
<evidence type="ECO:0000256" key="7">
    <source>
        <dbReference type="ARBA" id="ARBA00022960"/>
    </source>
</evidence>
<dbReference type="Gene3D" id="3.40.1190.10">
    <property type="entry name" value="Mur-like, catalytic domain"/>
    <property type="match status" value="1"/>
</dbReference>
<keyword evidence="2 11" id="KW-0963">Cytoplasm</keyword>
<comment type="caution">
    <text evidence="11">Lacks conserved residue(s) required for the propagation of feature annotation.</text>
</comment>
<feature type="binding site" evidence="11">
    <location>
        <position position="64"/>
    </location>
    <ligand>
        <name>UDP-N-acetyl-alpha-D-muramoyl-L-alanyl-D-glutamate</name>
        <dbReference type="ChEBI" id="CHEBI:83900"/>
    </ligand>
</feature>
<dbReference type="GO" id="GO:0071555">
    <property type="term" value="P:cell wall organization"/>
    <property type="evidence" value="ECO:0007669"/>
    <property type="project" value="UniProtKB-KW"/>
</dbReference>
<evidence type="ECO:0000313" key="17">
    <source>
        <dbReference type="Proteomes" id="UP000297951"/>
    </source>
</evidence>
<evidence type="ECO:0000256" key="2">
    <source>
        <dbReference type="ARBA" id="ARBA00022490"/>
    </source>
</evidence>
<dbReference type="InterPro" id="IPR035911">
    <property type="entry name" value="MurE/MurF_N"/>
</dbReference>
<evidence type="ECO:0000256" key="9">
    <source>
        <dbReference type="ARBA" id="ARBA00023306"/>
    </source>
</evidence>
<organism evidence="16 17">
    <name type="scientific">Rothia nasimurium</name>
    <dbReference type="NCBI Taxonomy" id="85336"/>
    <lineage>
        <taxon>Bacteria</taxon>
        <taxon>Bacillati</taxon>
        <taxon>Actinomycetota</taxon>
        <taxon>Actinomycetes</taxon>
        <taxon>Micrococcales</taxon>
        <taxon>Micrococcaceae</taxon>
        <taxon>Rothia</taxon>
    </lineage>
</organism>
<dbReference type="GO" id="GO:0005524">
    <property type="term" value="F:ATP binding"/>
    <property type="evidence" value="ECO:0007669"/>
    <property type="project" value="UniProtKB-UniRule"/>
</dbReference>
<accession>A0A4Y9F756</accession>
<dbReference type="InterPro" id="IPR004101">
    <property type="entry name" value="Mur_ligase_C"/>
</dbReference>
<dbReference type="Proteomes" id="UP000297951">
    <property type="component" value="Unassembled WGS sequence"/>
</dbReference>
<dbReference type="EC" id="6.3.2.-" evidence="11"/>
<evidence type="ECO:0000259" key="13">
    <source>
        <dbReference type="Pfam" id="PF01225"/>
    </source>
</evidence>
<keyword evidence="9 11" id="KW-0131">Cell cycle</keyword>
<dbReference type="Pfam" id="PF02875">
    <property type="entry name" value="Mur_ligase_C"/>
    <property type="match status" value="1"/>
</dbReference>
<protein>
    <recommendedName>
        <fullName evidence="11">UDP-N-acetylmuramyl-tripeptide synthetase</fullName>
        <ecNumber evidence="11">6.3.2.-</ecNumber>
    </recommendedName>
    <alternativeName>
        <fullName evidence="11">UDP-MurNAc-tripeptide synthetase</fullName>
    </alternativeName>
</protein>
<comment type="PTM">
    <text evidence="11">Carboxylation is probably crucial for Mg(2+) binding and, consequently, for the gamma-phosphate positioning of ATP.</text>
</comment>
<dbReference type="PROSITE" id="PS01011">
    <property type="entry name" value="FOLYLPOLYGLU_SYNT_1"/>
    <property type="match status" value="1"/>
</dbReference>
<feature type="domain" description="Mur ligase C-terminal" evidence="14">
    <location>
        <begin position="402"/>
        <end position="534"/>
    </location>
</feature>
<dbReference type="SUPFAM" id="SSF53244">
    <property type="entry name" value="MurD-like peptide ligases, peptide-binding domain"/>
    <property type="match status" value="1"/>
</dbReference>
<evidence type="ECO:0000259" key="14">
    <source>
        <dbReference type="Pfam" id="PF02875"/>
    </source>
</evidence>
<evidence type="ECO:0000256" key="5">
    <source>
        <dbReference type="ARBA" id="ARBA00022741"/>
    </source>
</evidence>
<feature type="binding site" evidence="11">
    <location>
        <position position="223"/>
    </location>
    <ligand>
        <name>UDP-N-acetyl-alpha-D-muramoyl-L-alanyl-D-glutamate</name>
        <dbReference type="ChEBI" id="CHEBI:83900"/>
    </ligand>
</feature>
<dbReference type="Gene3D" id="3.90.190.20">
    <property type="entry name" value="Mur ligase, C-terminal domain"/>
    <property type="match status" value="1"/>
</dbReference>
<dbReference type="InterPro" id="IPR018109">
    <property type="entry name" value="Folylpolyglutamate_synth_CS"/>
</dbReference>
<dbReference type="InterPro" id="IPR013221">
    <property type="entry name" value="Mur_ligase_cen"/>
</dbReference>
<comment type="caution">
    <text evidence="16">The sequence shown here is derived from an EMBL/GenBank/DDBJ whole genome shotgun (WGS) entry which is preliminary data.</text>
</comment>
<dbReference type="InterPro" id="IPR036565">
    <property type="entry name" value="Mur-like_cat_sf"/>
</dbReference>
<dbReference type="InterPro" id="IPR000713">
    <property type="entry name" value="Mur_ligase_N"/>
</dbReference>
<dbReference type="GO" id="GO:0000287">
    <property type="term" value="F:magnesium ion binding"/>
    <property type="evidence" value="ECO:0007669"/>
    <property type="project" value="UniProtKB-UniRule"/>
</dbReference>
<keyword evidence="8 11" id="KW-0573">Peptidoglycan synthesis</keyword>
<keyword evidence="7 11" id="KW-0133">Cell shape</keyword>
<dbReference type="HAMAP" id="MF_00208">
    <property type="entry name" value="MurE"/>
    <property type="match status" value="1"/>
</dbReference>
<evidence type="ECO:0000256" key="10">
    <source>
        <dbReference type="ARBA" id="ARBA00023316"/>
    </source>
</evidence>
<dbReference type="Pfam" id="PF08245">
    <property type="entry name" value="Mur_ligase_M"/>
    <property type="match status" value="1"/>
</dbReference>
<dbReference type="GO" id="GO:0051301">
    <property type="term" value="P:cell division"/>
    <property type="evidence" value="ECO:0007669"/>
    <property type="project" value="UniProtKB-KW"/>
</dbReference>
<reference evidence="16 17" key="1">
    <citation type="submission" date="2019-03" db="EMBL/GenBank/DDBJ databases">
        <title>Diversity of the mouse oral microbiome.</title>
        <authorList>
            <person name="Joseph S."/>
            <person name="Aduse-Opoku J."/>
            <person name="Curtis M."/>
            <person name="Wade W."/>
            <person name="Hashim A."/>
        </authorList>
    </citation>
    <scope>NUCLEOTIDE SEQUENCE [LARGE SCALE GENOMIC DNA]</scope>
    <source>
        <strain evidence="17">irhom_31</strain>
    </source>
</reference>
<dbReference type="InterPro" id="IPR036615">
    <property type="entry name" value="Mur_ligase_C_dom_sf"/>
</dbReference>
<sequence length="574" mass="60629">MDRPLEGKPVTENRALDGSAQTLRPRQVTERTCAEVADWLAEVGLAAQLVQASARPITGITMDSREVQPGDLYVALGGAKAHGASFLPAAIELGASALLTDEAGLEIVRELGLPEGLGMVTTDQVRAAVGPLSARIYASQPSSGGAPRLFAVTGTNGKTTTTYMTNSIMQALGHTTGLIGTIEILAGGQAIPSKLTTPESPHVHSLIALMREQGITSAAMEVSSHALDYRRVDGIRYDIAGFTNLTQDHLDLHGTMESYFDSKAELFTPARTRRAVITADDRWGLAMAERAVQALGARAVVRLYTNFGAGYEPGADALTSLAAQDWALVQVERSSGIGHSFTLRRGDGFELPSATLLPADFNVSNAALAAVMVFESARDGLERDRITEVLARTETLTPVVPGRMQLISTEPTALVDFAHNPDALKRALEAIEPADADGKVIIVFGATGERDQTKRPLMGEIAATYADIVVVTDDDPHGEDPAPIREAVEAGALAALEAGARVHRVLNIVPRAAAIDEAIALAGPKDSILVAGRGHEVAQDVAGTDIDLDDRVETARALQAAGFSVLPAYQNHQK</sequence>
<keyword evidence="5 11" id="KW-0547">Nucleotide-binding</keyword>
<proteinExistence type="inferred from homology"/>
<comment type="function">
    <text evidence="11">Catalyzes the addition of an amino acid to the nucleotide precursor UDP-N-acetylmuramoyl-L-alanyl-D-glutamate (UMAG) in the biosynthesis of bacterial cell-wall peptidoglycan.</text>
</comment>
<dbReference type="InterPro" id="IPR005761">
    <property type="entry name" value="UDP-N-AcMur-Glu-dNH2Pim_ligase"/>
</dbReference>
<dbReference type="NCBIfam" id="TIGR01085">
    <property type="entry name" value="murE"/>
    <property type="match status" value="1"/>
</dbReference>
<feature type="binding site" evidence="11">
    <location>
        <begin position="154"/>
        <end position="160"/>
    </location>
    <ligand>
        <name>ATP</name>
        <dbReference type="ChEBI" id="CHEBI:30616"/>
    </ligand>
</feature>
<dbReference type="GO" id="GO:0004326">
    <property type="term" value="F:tetrahydrofolylpolyglutamate synthase activity"/>
    <property type="evidence" value="ECO:0007669"/>
    <property type="project" value="InterPro"/>
</dbReference>
<evidence type="ECO:0000256" key="6">
    <source>
        <dbReference type="ARBA" id="ARBA00022840"/>
    </source>
</evidence>
<evidence type="ECO:0000256" key="1">
    <source>
        <dbReference type="ARBA" id="ARBA00005898"/>
    </source>
</evidence>
<evidence type="ECO:0000256" key="4">
    <source>
        <dbReference type="ARBA" id="ARBA00022618"/>
    </source>
</evidence>
<dbReference type="AlphaFoldDB" id="A0A4Y9F756"/>
<feature type="domain" description="Mur ligase central" evidence="15">
    <location>
        <begin position="152"/>
        <end position="372"/>
    </location>
</feature>
<feature type="domain" description="Mur ligase N-terminal catalytic" evidence="13">
    <location>
        <begin position="57"/>
        <end position="106"/>
    </location>
</feature>
<dbReference type="SUPFAM" id="SSF63418">
    <property type="entry name" value="MurE/MurF N-terminal domain"/>
    <property type="match status" value="1"/>
</dbReference>
<dbReference type="EMBL" id="SPQC01000005">
    <property type="protein sequence ID" value="TFU23748.1"/>
    <property type="molecule type" value="Genomic_DNA"/>
</dbReference>
<evidence type="ECO:0000256" key="12">
    <source>
        <dbReference type="RuleBase" id="RU004135"/>
    </source>
</evidence>
<feature type="binding site" evidence="11">
    <location>
        <begin position="196"/>
        <end position="197"/>
    </location>
    <ligand>
        <name>UDP-N-acetyl-alpha-D-muramoyl-L-alanyl-D-glutamate</name>
        <dbReference type="ChEBI" id="CHEBI:83900"/>
    </ligand>
</feature>
<dbReference type="OrthoDB" id="9800958at2"/>
<dbReference type="STRING" id="85336.A7979_02675"/>
<evidence type="ECO:0000256" key="3">
    <source>
        <dbReference type="ARBA" id="ARBA00022598"/>
    </source>
</evidence>
<evidence type="ECO:0000256" key="8">
    <source>
        <dbReference type="ARBA" id="ARBA00022984"/>
    </source>
</evidence>
<keyword evidence="4 11" id="KW-0132">Cell division</keyword>
<dbReference type="UniPathway" id="UPA00219"/>
<evidence type="ECO:0000313" key="16">
    <source>
        <dbReference type="EMBL" id="TFU23748.1"/>
    </source>
</evidence>
<keyword evidence="11" id="KW-0460">Magnesium</keyword>
<feature type="modified residue" description="N6-carboxylysine" evidence="11">
    <location>
        <position position="263"/>
    </location>
</feature>
<comment type="similarity">
    <text evidence="1 11">Belongs to the MurCDEF family. MurE subfamily.</text>
</comment>
<dbReference type="PANTHER" id="PTHR23135:SF4">
    <property type="entry name" value="UDP-N-ACETYLMURAMOYL-L-ALANYL-D-GLUTAMATE--2,6-DIAMINOPIMELATE LIGASE MURE HOMOLOG, CHLOROPLASTIC"/>
    <property type="match status" value="1"/>
</dbReference>
<comment type="cofactor">
    <cofactor evidence="11">
        <name>Mg(2+)</name>
        <dbReference type="ChEBI" id="CHEBI:18420"/>
    </cofactor>
</comment>
<dbReference type="GO" id="GO:0008360">
    <property type="term" value="P:regulation of cell shape"/>
    <property type="evidence" value="ECO:0007669"/>
    <property type="project" value="UniProtKB-KW"/>
</dbReference>
<name>A0A4Y9F756_9MICC</name>
<evidence type="ECO:0000259" key="15">
    <source>
        <dbReference type="Pfam" id="PF08245"/>
    </source>
</evidence>
<dbReference type="Pfam" id="PF01225">
    <property type="entry name" value="Mur_ligase"/>
    <property type="match status" value="1"/>
</dbReference>
<dbReference type="PANTHER" id="PTHR23135">
    <property type="entry name" value="MUR LIGASE FAMILY MEMBER"/>
    <property type="match status" value="1"/>
</dbReference>